<comment type="caution">
    <text evidence="3">The sequence shown here is derived from an EMBL/GenBank/DDBJ whole genome shotgun (WGS) entry which is preliminary data.</text>
</comment>
<protein>
    <submittedName>
        <fullName evidence="3">Uncharacterized protein</fullName>
    </submittedName>
</protein>
<reference evidence="3 4" key="1">
    <citation type="journal article" date="2016" name="Nat. Commun.">
        <title>Thousands of microbial genomes shed light on interconnected biogeochemical processes in an aquifer system.</title>
        <authorList>
            <person name="Anantharaman K."/>
            <person name="Brown C.T."/>
            <person name="Hug L.A."/>
            <person name="Sharon I."/>
            <person name="Castelle C.J."/>
            <person name="Probst A.J."/>
            <person name="Thomas B.C."/>
            <person name="Singh A."/>
            <person name="Wilkins M.J."/>
            <person name="Karaoz U."/>
            <person name="Brodie E.L."/>
            <person name="Williams K.H."/>
            <person name="Hubbard S.S."/>
            <person name="Banfield J.F."/>
        </authorList>
    </citation>
    <scope>NUCLEOTIDE SEQUENCE [LARGE SCALE GENOMIC DNA]</scope>
</reference>
<dbReference type="Proteomes" id="UP000178742">
    <property type="component" value="Unassembled WGS sequence"/>
</dbReference>
<dbReference type="EMBL" id="MFPX01000023">
    <property type="protein sequence ID" value="OGH66238.1"/>
    <property type="molecule type" value="Genomic_DNA"/>
</dbReference>
<gene>
    <name evidence="3" type="ORF">A3B90_02545</name>
</gene>
<sequence length="325" mass="33537">MAFGPRGEHQGPEANIATQQIDLKELQAEQAATAPEASVEAKRPSLRELGQQKREAAKNNIKQKAGGFKSFLSKTWGQMKDIGSHLVDFKQSELLRAGGAAKDAAVGAASTVAEAGMTLARGTRDTAVAFGGAAKDAAVGAAGAVAEAGMNLARGTRDTAVAFGGAAKDAAVGAAGAINAGIDVGFGAVSKEGRQQIAQDVGAVAGAAKDAAVGAARATGERLTSWDRSPVLKAGKESMSFLGRKSTELGEAAKSGWRSTLDTFSAAKEALRQKYLDTRINMAETKRNSLEKKINALRASKEALKNVQPEVAPDEFGELELDTAV</sequence>
<feature type="region of interest" description="Disordered" evidence="2">
    <location>
        <begin position="29"/>
        <end position="60"/>
    </location>
</feature>
<evidence type="ECO:0000256" key="1">
    <source>
        <dbReference type="SAM" id="Coils"/>
    </source>
</evidence>
<dbReference type="STRING" id="1798676.A3B90_02545"/>
<dbReference type="AlphaFoldDB" id="A0A1F6M3T0"/>
<evidence type="ECO:0000313" key="3">
    <source>
        <dbReference type="EMBL" id="OGH66238.1"/>
    </source>
</evidence>
<accession>A0A1F6M3T0</accession>
<evidence type="ECO:0000256" key="2">
    <source>
        <dbReference type="SAM" id="MobiDB-lite"/>
    </source>
</evidence>
<feature type="coiled-coil region" evidence="1">
    <location>
        <begin position="268"/>
        <end position="307"/>
    </location>
</feature>
<organism evidence="3 4">
    <name type="scientific">Candidatus Magasanikbacteria bacterium RIFCSPHIGHO2_02_FULL_41_13</name>
    <dbReference type="NCBI Taxonomy" id="1798676"/>
    <lineage>
        <taxon>Bacteria</taxon>
        <taxon>Candidatus Magasanikiibacteriota</taxon>
    </lineage>
</organism>
<proteinExistence type="predicted"/>
<keyword evidence="1" id="KW-0175">Coiled coil</keyword>
<feature type="compositionally biased region" description="Basic and acidic residues" evidence="2">
    <location>
        <begin position="39"/>
        <end position="57"/>
    </location>
</feature>
<evidence type="ECO:0000313" key="4">
    <source>
        <dbReference type="Proteomes" id="UP000178742"/>
    </source>
</evidence>
<name>A0A1F6M3T0_9BACT</name>